<comment type="caution">
    <text evidence="2">The sequence shown here is derived from an EMBL/GenBank/DDBJ whole genome shotgun (WGS) entry which is preliminary data.</text>
</comment>
<gene>
    <name evidence="2" type="ORF">CSUI_010274</name>
</gene>
<proteinExistence type="predicted"/>
<evidence type="ECO:0000313" key="3">
    <source>
        <dbReference type="Proteomes" id="UP000221165"/>
    </source>
</evidence>
<dbReference type="AlphaFoldDB" id="A0A2C6KHV2"/>
<keyword evidence="3" id="KW-1185">Reference proteome</keyword>
<dbReference type="GeneID" id="94433590"/>
<dbReference type="VEuPathDB" id="ToxoDB:CSUI_010274"/>
<protein>
    <submittedName>
        <fullName evidence="2">Uncharacterized protein</fullName>
    </submittedName>
</protein>
<name>A0A2C6KHV2_9APIC</name>
<feature type="region of interest" description="Disordered" evidence="1">
    <location>
        <begin position="26"/>
        <end position="45"/>
    </location>
</feature>
<evidence type="ECO:0000313" key="2">
    <source>
        <dbReference type="EMBL" id="PHJ15916.1"/>
    </source>
</evidence>
<evidence type="ECO:0000256" key="1">
    <source>
        <dbReference type="SAM" id="MobiDB-lite"/>
    </source>
</evidence>
<organism evidence="2 3">
    <name type="scientific">Cystoisospora suis</name>
    <dbReference type="NCBI Taxonomy" id="483139"/>
    <lineage>
        <taxon>Eukaryota</taxon>
        <taxon>Sar</taxon>
        <taxon>Alveolata</taxon>
        <taxon>Apicomplexa</taxon>
        <taxon>Conoidasida</taxon>
        <taxon>Coccidia</taxon>
        <taxon>Eucoccidiorida</taxon>
        <taxon>Eimeriorina</taxon>
        <taxon>Sarcocystidae</taxon>
        <taxon>Cystoisospora</taxon>
    </lineage>
</organism>
<sequence>MATSEYSRWNAEMKQLRQAVESAMWKRTQDHRNGEGRISSCSHSITPFESKTSGLRHLPIVMRIGGTICFPRSVGGFLEES</sequence>
<dbReference type="Proteomes" id="UP000221165">
    <property type="component" value="Unassembled WGS sequence"/>
</dbReference>
<dbReference type="RefSeq" id="XP_067917648.1">
    <property type="nucleotide sequence ID" value="XM_068070379.1"/>
</dbReference>
<reference evidence="2 3" key="1">
    <citation type="journal article" date="2017" name="Int. J. Parasitol.">
        <title>The genome of the protozoan parasite Cystoisospora suis and a reverse vaccinology approach to identify vaccine candidates.</title>
        <authorList>
            <person name="Palmieri N."/>
            <person name="Shrestha A."/>
            <person name="Ruttkowski B."/>
            <person name="Beck T."/>
            <person name="Vogl C."/>
            <person name="Tomley F."/>
            <person name="Blake D.P."/>
            <person name="Joachim A."/>
        </authorList>
    </citation>
    <scope>NUCLEOTIDE SEQUENCE [LARGE SCALE GENOMIC DNA]</scope>
    <source>
        <strain evidence="2 3">Wien I</strain>
    </source>
</reference>
<dbReference type="EMBL" id="MIGC01007021">
    <property type="protein sequence ID" value="PHJ15916.1"/>
    <property type="molecule type" value="Genomic_DNA"/>
</dbReference>
<accession>A0A2C6KHV2</accession>